<protein>
    <recommendedName>
        <fullName evidence="3">Reverse transcriptase domain-containing protein</fullName>
    </recommendedName>
</protein>
<dbReference type="AlphaFoldDB" id="A0A016TND0"/>
<keyword evidence="2" id="KW-1185">Reference proteome</keyword>
<accession>A0A016TND0</accession>
<dbReference type="Proteomes" id="UP000024635">
    <property type="component" value="Unassembled WGS sequence"/>
</dbReference>
<comment type="caution">
    <text evidence="1">The sequence shown here is derived from an EMBL/GenBank/DDBJ whole genome shotgun (WGS) entry which is preliminary data.</text>
</comment>
<evidence type="ECO:0008006" key="3">
    <source>
        <dbReference type="Google" id="ProtNLM"/>
    </source>
</evidence>
<dbReference type="EMBL" id="JARK01001423">
    <property type="protein sequence ID" value="EYC04489.1"/>
    <property type="molecule type" value="Genomic_DNA"/>
</dbReference>
<dbReference type="OrthoDB" id="8195432at2759"/>
<name>A0A016TND0_9BILA</name>
<evidence type="ECO:0000313" key="1">
    <source>
        <dbReference type="EMBL" id="EYC04489.1"/>
    </source>
</evidence>
<organism evidence="1 2">
    <name type="scientific">Ancylostoma ceylanicum</name>
    <dbReference type="NCBI Taxonomy" id="53326"/>
    <lineage>
        <taxon>Eukaryota</taxon>
        <taxon>Metazoa</taxon>
        <taxon>Ecdysozoa</taxon>
        <taxon>Nematoda</taxon>
        <taxon>Chromadorea</taxon>
        <taxon>Rhabditida</taxon>
        <taxon>Rhabditina</taxon>
        <taxon>Rhabditomorpha</taxon>
        <taxon>Strongyloidea</taxon>
        <taxon>Ancylostomatidae</taxon>
        <taxon>Ancylostomatinae</taxon>
        <taxon>Ancylostoma</taxon>
    </lineage>
</organism>
<gene>
    <name evidence="1" type="primary">Acey_s0087.g2040</name>
    <name evidence="1" type="ORF">Y032_0087g2040</name>
</gene>
<evidence type="ECO:0000313" key="2">
    <source>
        <dbReference type="Proteomes" id="UP000024635"/>
    </source>
</evidence>
<reference evidence="2" key="1">
    <citation type="journal article" date="2015" name="Nat. Genet.">
        <title>The genome and transcriptome of the zoonotic hookworm Ancylostoma ceylanicum identify infection-specific gene families.</title>
        <authorList>
            <person name="Schwarz E.M."/>
            <person name="Hu Y."/>
            <person name="Antoshechkin I."/>
            <person name="Miller M.M."/>
            <person name="Sternberg P.W."/>
            <person name="Aroian R.V."/>
        </authorList>
    </citation>
    <scope>NUCLEOTIDE SEQUENCE</scope>
    <source>
        <strain evidence="2">HY135</strain>
    </source>
</reference>
<sequence>MSKRAQLHDELLCLTFLMAASNVSRSVTDFTTEPVSRKTVRFEKYISRCLLWSRVTIIWYAMRRHIVSEEFIECVRILYADPRIRVKAAAGTFAEFPIAVGMNQGSAFCPLLFVIVRDAV</sequence>
<proteinExistence type="predicted"/>